<evidence type="ECO:0000256" key="1">
    <source>
        <dbReference type="ARBA" id="ARBA00006853"/>
    </source>
</evidence>
<dbReference type="GO" id="GO:0034333">
    <property type="term" value="P:adherens junction assembly"/>
    <property type="evidence" value="ECO:0007669"/>
    <property type="project" value="TreeGrafter"/>
</dbReference>
<feature type="domain" description="Tubulin-folding cofactor D C-terminal" evidence="4">
    <location>
        <begin position="845"/>
        <end position="1032"/>
    </location>
</feature>
<dbReference type="Pfam" id="PF23579">
    <property type="entry name" value="ARM_TBCD"/>
    <property type="match status" value="1"/>
</dbReference>
<dbReference type="GO" id="GO:0000226">
    <property type="term" value="P:microtubule cytoskeleton organization"/>
    <property type="evidence" value="ECO:0007669"/>
    <property type="project" value="TreeGrafter"/>
</dbReference>
<comment type="caution">
    <text evidence="6">The sequence shown here is derived from an EMBL/GenBank/DDBJ whole genome shotgun (WGS) entry which is preliminary data.</text>
</comment>
<keyword evidence="7" id="KW-1185">Reference proteome</keyword>
<reference evidence="6 7" key="1">
    <citation type="journal article" date="2023" name="Insect Mol. Biol.">
        <title>Genome sequencing provides insights into the evolution of gene families encoding plant cell wall-degrading enzymes in longhorned beetles.</title>
        <authorList>
            <person name="Shin N.R."/>
            <person name="Okamura Y."/>
            <person name="Kirsch R."/>
            <person name="Pauchet Y."/>
        </authorList>
    </citation>
    <scope>NUCLEOTIDE SEQUENCE [LARGE SCALE GENOMIC DNA]</scope>
    <source>
        <strain evidence="6">EAD_L_NR</strain>
    </source>
</reference>
<dbReference type="InterPro" id="IPR033162">
    <property type="entry name" value="TBCD"/>
</dbReference>
<dbReference type="Pfam" id="PF12612">
    <property type="entry name" value="TFCD_C"/>
    <property type="match status" value="1"/>
</dbReference>
<proteinExistence type="inferred from homology"/>
<dbReference type="InterPro" id="IPR022577">
    <property type="entry name" value="TBCD_C"/>
</dbReference>
<evidence type="ECO:0000256" key="2">
    <source>
        <dbReference type="ARBA" id="ARBA00015003"/>
    </source>
</evidence>
<dbReference type="InterPro" id="IPR011989">
    <property type="entry name" value="ARM-like"/>
</dbReference>
<dbReference type="SUPFAM" id="SSF48371">
    <property type="entry name" value="ARM repeat"/>
    <property type="match status" value="1"/>
</dbReference>
<dbReference type="GO" id="GO:0007021">
    <property type="term" value="P:tubulin complex assembly"/>
    <property type="evidence" value="ECO:0007669"/>
    <property type="project" value="InterPro"/>
</dbReference>
<protein>
    <recommendedName>
        <fullName evidence="2">Tubulin-specific chaperone D</fullName>
    </recommendedName>
</protein>
<dbReference type="AlphaFoldDB" id="A0AAV8W596"/>
<dbReference type="GO" id="GO:0005096">
    <property type="term" value="F:GTPase activator activity"/>
    <property type="evidence" value="ECO:0007669"/>
    <property type="project" value="InterPro"/>
</dbReference>
<accession>A0AAV8W596</accession>
<dbReference type="GO" id="GO:0007023">
    <property type="term" value="P:post-chaperonin tubulin folding pathway"/>
    <property type="evidence" value="ECO:0007669"/>
    <property type="project" value="InterPro"/>
</dbReference>
<evidence type="ECO:0000256" key="3">
    <source>
        <dbReference type="ARBA" id="ARBA00023186"/>
    </source>
</evidence>
<gene>
    <name evidence="6" type="ORF">NQ315_008400</name>
</gene>
<evidence type="ECO:0000313" key="6">
    <source>
        <dbReference type="EMBL" id="KAJ8921775.1"/>
    </source>
</evidence>
<dbReference type="PANTHER" id="PTHR12658:SF0">
    <property type="entry name" value="TUBULIN-SPECIFIC CHAPERONE D"/>
    <property type="match status" value="1"/>
</dbReference>
<evidence type="ECO:0000313" key="7">
    <source>
        <dbReference type="Proteomes" id="UP001159042"/>
    </source>
</evidence>
<evidence type="ECO:0000259" key="5">
    <source>
        <dbReference type="Pfam" id="PF25767"/>
    </source>
</evidence>
<dbReference type="Proteomes" id="UP001159042">
    <property type="component" value="Unassembled WGS sequence"/>
</dbReference>
<dbReference type="InterPro" id="IPR016024">
    <property type="entry name" value="ARM-type_fold"/>
</dbReference>
<dbReference type="EMBL" id="JANEYG010000008">
    <property type="protein sequence ID" value="KAJ8921775.1"/>
    <property type="molecule type" value="Genomic_DNA"/>
</dbReference>
<dbReference type="Pfam" id="PF25767">
    <property type="entry name" value="ARM_TBCD_2nd"/>
    <property type="match status" value="1"/>
</dbReference>
<keyword evidence="3" id="KW-0143">Chaperone</keyword>
<dbReference type="PANTHER" id="PTHR12658">
    <property type="entry name" value="BETA-TUBULIN COFACTOR D"/>
    <property type="match status" value="1"/>
</dbReference>
<comment type="similarity">
    <text evidence="1">Belongs to the TBCD family.</text>
</comment>
<dbReference type="InterPro" id="IPR058033">
    <property type="entry name" value="ARM_TBCD_2nd"/>
</dbReference>
<dbReference type="GO" id="GO:0016328">
    <property type="term" value="C:lateral plasma membrane"/>
    <property type="evidence" value="ECO:0007669"/>
    <property type="project" value="TreeGrafter"/>
</dbReference>
<dbReference type="GO" id="GO:0070830">
    <property type="term" value="P:bicellular tight junction assembly"/>
    <property type="evidence" value="ECO:0007669"/>
    <property type="project" value="TreeGrafter"/>
</dbReference>
<organism evidence="6 7">
    <name type="scientific">Exocentrus adspersus</name>
    <dbReference type="NCBI Taxonomy" id="1586481"/>
    <lineage>
        <taxon>Eukaryota</taxon>
        <taxon>Metazoa</taxon>
        <taxon>Ecdysozoa</taxon>
        <taxon>Arthropoda</taxon>
        <taxon>Hexapoda</taxon>
        <taxon>Insecta</taxon>
        <taxon>Pterygota</taxon>
        <taxon>Neoptera</taxon>
        <taxon>Endopterygota</taxon>
        <taxon>Coleoptera</taxon>
        <taxon>Polyphaga</taxon>
        <taxon>Cucujiformia</taxon>
        <taxon>Chrysomeloidea</taxon>
        <taxon>Cerambycidae</taxon>
        <taxon>Lamiinae</taxon>
        <taxon>Acanthocinini</taxon>
        <taxon>Exocentrus</taxon>
    </lineage>
</organism>
<feature type="domain" description="Tubulin-folding cofactor D ARM repeats" evidence="5">
    <location>
        <begin position="248"/>
        <end position="484"/>
    </location>
</feature>
<name>A0AAV8W596_9CUCU</name>
<dbReference type="Gene3D" id="1.25.10.10">
    <property type="entry name" value="Leucine-rich Repeat Variant"/>
    <property type="match status" value="2"/>
</dbReference>
<evidence type="ECO:0000259" key="4">
    <source>
        <dbReference type="Pfam" id="PF12612"/>
    </source>
</evidence>
<sequence length="1137" mass="128797">MNVNLQHNSNENQVEEEPYRLEYFSEHEEVFKMIDNLKNLVGADRSLVEKAYERFSFILSQYFEQPHLIDSPFEDIKLSLGILPHEVGDFEPVLQLLESQDPDDPETWTTRYILLLWLSIIVIIPFHMSRFDGFDEQETERRTVMTRVLDIIKIYAVVPDKCRDAAAYLSCKFITRYDVKEKHLASFFDWVMNLSLAKDSNVFVKYGTLACIATILKHGKRDDLLPHARRLLEWIINAEFKNNSGSNIQKLVYKIIQRIGLTFLPPRVAAWRYKRGNRSLAANLSAGDGSISKTSNNDLVEEAEDEDIEVPDEVEEVMDQLIQGLKGADSIVRWSAAKGVGRVTCRLPKELADDVVGSVLELFSPRESDGAWHGGCLALAELGRRGLLLPERLPQVVPVVLKALVYDEPRGYSSVGSHIRDAACYVCWSFARAYETHILLPYVKDIAGTLLVVACFDKEINCRRAASAAFQENVGRQGNFPHGIEISTVADFFAVSVRSKAYLSVSLYIAQFEEYTLPLIDHLLQRKVDHWDSGIRELAANALHNLTSKAPEYMVNTVLPALFEKTYSIDLNSRHGATLAIGEIIYALSKFAKEENKDIGSVLRQDLLLKTKDLIPHFRDRLYFRGLGGELMKHACADFIQKCSLSKLPFHDDCIIDDWLNLLNECLSYEVAHIRLAAVGALPVLLSEFYSANDKASAVNELVKKYVTELLSLTNQITRMGHALALGALPKFILHPNLEPIIVSLIESTLITPVSQKWAEARRDSVKALTSIFVTMSEEIGKDLKTETILQICHTFLEGLKDYTQDKRGDIGAWMREASVTGLQTLTLLLSEHLPETLNEDLVIKILSGIAQQAVEKIDRTRALAGRVFFNLIYNNPRVPNILYYEEITHIFAKDECDALNWNSTSATFPKFVQLIKLPPYTYSVMLGLICSIGALTETLVKNSSASFFTYMKVEINSKGVAEMERICDTVYKIFIDHQKNDRITVPMFRFLNQMFDSGCFRIIIEESNSDFIKRTLKLIQMEIAGCKDIYKLIDGIHVLCQFIQIKGEVCETALVQLSILLCHRQPYIRRSTSAKLYESLLVNGDNSNIHPEKLDDVMQVLSDTNWEDPIEQVKPIRNDLCGLMGIRVPVPVKKKS</sequence>
<dbReference type="GO" id="GO:0048487">
    <property type="term" value="F:beta-tubulin binding"/>
    <property type="evidence" value="ECO:0007669"/>
    <property type="project" value="InterPro"/>
</dbReference>